<dbReference type="EMBL" id="QSES01000022">
    <property type="protein sequence ID" value="RGZ90504.1"/>
    <property type="molecule type" value="Genomic_DNA"/>
</dbReference>
<evidence type="ECO:0000313" key="3">
    <source>
        <dbReference type="Proteomes" id="UP000283721"/>
    </source>
</evidence>
<keyword evidence="1" id="KW-0812">Transmembrane</keyword>
<sequence length="64" mass="7079">MFTNIALLLIMDISMALITGVILSADGNGKNKTKKLLLGYLDGFLLKVKNTVECILDLIQKRKI</sequence>
<dbReference type="AlphaFoldDB" id="A0A413Q502"/>
<gene>
    <name evidence="2" type="ORF">DW967_11510</name>
</gene>
<evidence type="ECO:0000313" key="2">
    <source>
        <dbReference type="EMBL" id="RGZ90504.1"/>
    </source>
</evidence>
<protein>
    <submittedName>
        <fullName evidence="2">Uncharacterized protein</fullName>
    </submittedName>
</protein>
<feature type="transmembrane region" description="Helical" evidence="1">
    <location>
        <begin position="6"/>
        <end position="25"/>
    </location>
</feature>
<evidence type="ECO:0000256" key="1">
    <source>
        <dbReference type="SAM" id="Phobius"/>
    </source>
</evidence>
<keyword evidence="1" id="KW-0472">Membrane</keyword>
<comment type="caution">
    <text evidence="2">The sequence shown here is derived from an EMBL/GenBank/DDBJ whole genome shotgun (WGS) entry which is preliminary data.</text>
</comment>
<name>A0A413Q502_9FIRM</name>
<organism evidence="2 3">
    <name type="scientific">Agathobacter rectalis</name>
    <dbReference type="NCBI Taxonomy" id="39491"/>
    <lineage>
        <taxon>Bacteria</taxon>
        <taxon>Bacillati</taxon>
        <taxon>Bacillota</taxon>
        <taxon>Clostridia</taxon>
        <taxon>Lachnospirales</taxon>
        <taxon>Lachnospiraceae</taxon>
        <taxon>Agathobacter</taxon>
    </lineage>
</organism>
<accession>A0A413Q502</accession>
<keyword evidence="1" id="KW-1133">Transmembrane helix</keyword>
<reference evidence="2 3" key="1">
    <citation type="submission" date="2018-08" db="EMBL/GenBank/DDBJ databases">
        <title>A genome reference for cultivated species of the human gut microbiota.</title>
        <authorList>
            <person name="Zou Y."/>
            <person name="Xue W."/>
            <person name="Luo G."/>
        </authorList>
    </citation>
    <scope>NUCLEOTIDE SEQUENCE [LARGE SCALE GENOMIC DNA]</scope>
    <source>
        <strain evidence="2 3">AM47-6BH</strain>
    </source>
</reference>
<dbReference type="Proteomes" id="UP000283721">
    <property type="component" value="Unassembled WGS sequence"/>
</dbReference>
<proteinExistence type="predicted"/>